<protein>
    <submittedName>
        <fullName evidence="1">3'-5' exoribonuclease</fullName>
    </submittedName>
</protein>
<name>A0A2Z6GEC1_9PROT</name>
<sequence>MTVQRIYFDTEFTQFESPRLISIALVAEGSDREFYAEPNDTYQPSDCSDFVLDVVLPRLTRLPEHTMSEAHLSFRLAEWIEGFSGQVELISDAPAWDWPFIAQLFQENGYGWPRNLIRQCGKPRETHGKYGRRMAEYWVTHYAMMHNALTDARSLKYAEQKANRP</sequence>
<dbReference type="EMBL" id="AP018738">
    <property type="protein sequence ID" value="BBE51983.1"/>
    <property type="molecule type" value="Genomic_DNA"/>
</dbReference>
<dbReference type="Gene3D" id="3.30.420.10">
    <property type="entry name" value="Ribonuclease H-like superfamily/Ribonuclease H"/>
    <property type="match status" value="1"/>
</dbReference>
<gene>
    <name evidence="1" type="ORF">OYT1_ch2470</name>
</gene>
<evidence type="ECO:0000313" key="2">
    <source>
        <dbReference type="Proteomes" id="UP000033070"/>
    </source>
</evidence>
<dbReference type="SUPFAM" id="SSF53098">
    <property type="entry name" value="Ribonuclease H-like"/>
    <property type="match status" value="1"/>
</dbReference>
<accession>A0A2Z6GEC1</accession>
<keyword evidence="2" id="KW-1185">Reference proteome</keyword>
<dbReference type="GO" id="GO:0003676">
    <property type="term" value="F:nucleic acid binding"/>
    <property type="evidence" value="ECO:0007669"/>
    <property type="project" value="InterPro"/>
</dbReference>
<dbReference type="OrthoDB" id="6482216at2"/>
<evidence type="ECO:0000313" key="1">
    <source>
        <dbReference type="EMBL" id="BBE51983.1"/>
    </source>
</evidence>
<reference evidence="1 2" key="1">
    <citation type="submission" date="2018-06" db="EMBL/GenBank/DDBJ databases">
        <title>OYT1 Genome Sequencing.</title>
        <authorList>
            <person name="Kato S."/>
            <person name="Itoh T."/>
            <person name="Ohkuma M."/>
        </authorList>
    </citation>
    <scope>NUCLEOTIDE SEQUENCE [LARGE SCALE GENOMIC DNA]</scope>
    <source>
        <strain evidence="1 2">OYT1</strain>
    </source>
</reference>
<organism evidence="1 2">
    <name type="scientific">Ferriphaselus amnicola</name>
    <dbReference type="NCBI Taxonomy" id="1188319"/>
    <lineage>
        <taxon>Bacteria</taxon>
        <taxon>Pseudomonadati</taxon>
        <taxon>Pseudomonadota</taxon>
        <taxon>Betaproteobacteria</taxon>
        <taxon>Nitrosomonadales</taxon>
        <taxon>Gallionellaceae</taxon>
        <taxon>Ferriphaselus</taxon>
    </lineage>
</organism>
<dbReference type="Proteomes" id="UP000033070">
    <property type="component" value="Chromosome"/>
</dbReference>
<proteinExistence type="predicted"/>
<dbReference type="STRING" id="1188319.OYT1_01397"/>
<dbReference type="InterPro" id="IPR036397">
    <property type="entry name" value="RNaseH_sf"/>
</dbReference>
<dbReference type="InterPro" id="IPR012337">
    <property type="entry name" value="RNaseH-like_sf"/>
</dbReference>
<dbReference type="KEGG" id="fam:OYT1_ch2470"/>
<dbReference type="AlphaFoldDB" id="A0A2Z6GEC1"/>